<dbReference type="Pfam" id="PF11848">
    <property type="entry name" value="DUF3368"/>
    <property type="match status" value="1"/>
</dbReference>
<protein>
    <submittedName>
        <fullName evidence="1">Uncharacterized protein</fullName>
    </submittedName>
</protein>
<dbReference type="EMBL" id="OJIN01000066">
    <property type="protein sequence ID" value="SPD72871.1"/>
    <property type="molecule type" value="Genomic_DNA"/>
</dbReference>
<accession>A0A445MU32</accession>
<organism evidence="1">
    <name type="scientific">uncultured Desulfobacterium sp</name>
    <dbReference type="NCBI Taxonomy" id="201089"/>
    <lineage>
        <taxon>Bacteria</taxon>
        <taxon>Pseudomonadati</taxon>
        <taxon>Thermodesulfobacteriota</taxon>
        <taxon>Desulfobacteria</taxon>
        <taxon>Desulfobacterales</taxon>
        <taxon>Desulfobacteriaceae</taxon>
        <taxon>Desulfobacterium</taxon>
        <taxon>environmental samples</taxon>
    </lineage>
</organism>
<sequence length="157" mass="17623">MNYMKILMDSDCLIKITKAGLKELIGRLHQIFIPETVQKEVVLAGKSKGCEDAFIVEENIKSNVIKVSESPSKFNNGDDALVEQFRNSDYDVAATDDAKLTRRLIANDIPFILPALIIFKLFADNHIDRAAFSKAMDKLVPFISKDEYSTVILLAEK</sequence>
<gene>
    <name evidence="1" type="ORF">PITCH_A1580026</name>
</gene>
<evidence type="ECO:0000313" key="1">
    <source>
        <dbReference type="EMBL" id="SPD72871.1"/>
    </source>
</evidence>
<dbReference type="InterPro" id="IPR021799">
    <property type="entry name" value="PIN-like_prokaryotic"/>
</dbReference>
<reference evidence="1" key="1">
    <citation type="submission" date="2018-01" db="EMBL/GenBank/DDBJ databases">
        <authorList>
            <person name="Regsiter A."/>
            <person name="William W."/>
        </authorList>
    </citation>
    <scope>NUCLEOTIDE SEQUENCE</scope>
    <source>
        <strain evidence="1">TRIP AH-1</strain>
    </source>
</reference>
<dbReference type="AlphaFoldDB" id="A0A445MU32"/>
<proteinExistence type="predicted"/>
<name>A0A445MU32_9BACT</name>